<accession>A0A4Y4DTG3</accession>
<proteinExistence type="predicted"/>
<gene>
    <name evidence="1" type="ORF">AUR04nite_34490</name>
</gene>
<keyword evidence="2" id="KW-1185">Reference proteome</keyword>
<reference evidence="1 2" key="1">
    <citation type="submission" date="2019-06" db="EMBL/GenBank/DDBJ databases">
        <title>Whole genome shotgun sequence of Glutamicibacter uratoxydans NBRC 15515.</title>
        <authorList>
            <person name="Hosoyama A."/>
            <person name="Uohara A."/>
            <person name="Ohji S."/>
            <person name="Ichikawa N."/>
        </authorList>
    </citation>
    <scope>NUCLEOTIDE SEQUENCE [LARGE SCALE GENOMIC DNA]</scope>
    <source>
        <strain evidence="1 2">NBRC 15515</strain>
    </source>
</reference>
<sequence>MLLIPESFPRDEDPYSQSYIELFFGHPTVAPALNFSTDHGFSYAKPECQDQLAEETWLIDSFGFGIKYDNDPIISSIPATFDQVQDFLLEHKHEIKPDNLLQETAFSWSETRASIKMQQLIERCSGEKLS</sequence>
<name>A0A4Y4DTG3_GLUUR</name>
<evidence type="ECO:0000313" key="2">
    <source>
        <dbReference type="Proteomes" id="UP000316612"/>
    </source>
</evidence>
<dbReference type="EMBL" id="BJNY01000033">
    <property type="protein sequence ID" value="GED07917.1"/>
    <property type="molecule type" value="Genomic_DNA"/>
</dbReference>
<dbReference type="Proteomes" id="UP000316612">
    <property type="component" value="Unassembled WGS sequence"/>
</dbReference>
<protein>
    <submittedName>
        <fullName evidence="1">Uncharacterized protein</fullName>
    </submittedName>
</protein>
<organism evidence="1 2">
    <name type="scientific">Glutamicibacter uratoxydans</name>
    <name type="common">Arthrobacter uratoxydans</name>
    <dbReference type="NCBI Taxonomy" id="43667"/>
    <lineage>
        <taxon>Bacteria</taxon>
        <taxon>Bacillati</taxon>
        <taxon>Actinomycetota</taxon>
        <taxon>Actinomycetes</taxon>
        <taxon>Micrococcales</taxon>
        <taxon>Micrococcaceae</taxon>
        <taxon>Glutamicibacter</taxon>
    </lineage>
</organism>
<evidence type="ECO:0000313" key="1">
    <source>
        <dbReference type="EMBL" id="GED07917.1"/>
    </source>
</evidence>
<comment type="caution">
    <text evidence="1">The sequence shown here is derived from an EMBL/GenBank/DDBJ whole genome shotgun (WGS) entry which is preliminary data.</text>
</comment>
<dbReference type="AlphaFoldDB" id="A0A4Y4DTG3"/>